<keyword evidence="2" id="KW-1185">Reference proteome</keyword>
<evidence type="ECO:0000313" key="2">
    <source>
        <dbReference type="Proteomes" id="UP001501509"/>
    </source>
</evidence>
<accession>A0ABN3QE54</accession>
<dbReference type="EMBL" id="BAAATD010000011">
    <property type="protein sequence ID" value="GAA2624098.1"/>
    <property type="molecule type" value="Genomic_DNA"/>
</dbReference>
<reference evidence="1 2" key="1">
    <citation type="journal article" date="2019" name="Int. J. Syst. Evol. Microbiol.">
        <title>The Global Catalogue of Microorganisms (GCM) 10K type strain sequencing project: providing services to taxonomists for standard genome sequencing and annotation.</title>
        <authorList>
            <consortium name="The Broad Institute Genomics Platform"/>
            <consortium name="The Broad Institute Genome Sequencing Center for Infectious Disease"/>
            <person name="Wu L."/>
            <person name="Ma J."/>
        </authorList>
    </citation>
    <scope>NUCLEOTIDE SEQUENCE [LARGE SCALE GENOMIC DNA]</scope>
    <source>
        <strain evidence="1 2">JCM 6833</strain>
    </source>
</reference>
<proteinExistence type="predicted"/>
<protein>
    <submittedName>
        <fullName evidence="1">Uncharacterized protein</fullName>
    </submittedName>
</protein>
<sequence>MQDVAEPDRDDERDRADAAELHELVHNVRETAIEVGDEAHEGESFRAAAIARWLRRHNENRRMVPPGRQNMNVSHYLGDSLPRVQTATPSPTLETPRSFTLWRPITFPS</sequence>
<dbReference type="Proteomes" id="UP001501509">
    <property type="component" value="Unassembled WGS sequence"/>
</dbReference>
<gene>
    <name evidence="1" type="ORF">GCM10010411_70670</name>
</gene>
<name>A0ABN3QE54_9ACTN</name>
<organism evidence="1 2">
    <name type="scientific">Actinomadura fulvescens</name>
    <dbReference type="NCBI Taxonomy" id="46160"/>
    <lineage>
        <taxon>Bacteria</taxon>
        <taxon>Bacillati</taxon>
        <taxon>Actinomycetota</taxon>
        <taxon>Actinomycetes</taxon>
        <taxon>Streptosporangiales</taxon>
        <taxon>Thermomonosporaceae</taxon>
        <taxon>Actinomadura</taxon>
    </lineage>
</organism>
<evidence type="ECO:0000313" key="1">
    <source>
        <dbReference type="EMBL" id="GAA2624098.1"/>
    </source>
</evidence>
<comment type="caution">
    <text evidence="1">The sequence shown here is derived from an EMBL/GenBank/DDBJ whole genome shotgun (WGS) entry which is preliminary data.</text>
</comment>